<gene>
    <name evidence="1" type="ORF">BV25DRAFT_1921880</name>
</gene>
<organism evidence="1 2">
    <name type="scientific">Artomyces pyxidatus</name>
    <dbReference type="NCBI Taxonomy" id="48021"/>
    <lineage>
        <taxon>Eukaryota</taxon>
        <taxon>Fungi</taxon>
        <taxon>Dikarya</taxon>
        <taxon>Basidiomycota</taxon>
        <taxon>Agaricomycotina</taxon>
        <taxon>Agaricomycetes</taxon>
        <taxon>Russulales</taxon>
        <taxon>Auriscalpiaceae</taxon>
        <taxon>Artomyces</taxon>
    </lineage>
</organism>
<protein>
    <submittedName>
        <fullName evidence="1">Cytochrome P450</fullName>
    </submittedName>
</protein>
<reference evidence="1" key="1">
    <citation type="submission" date="2021-03" db="EMBL/GenBank/DDBJ databases">
        <authorList>
            <consortium name="DOE Joint Genome Institute"/>
            <person name="Ahrendt S."/>
            <person name="Looney B.P."/>
            <person name="Miyauchi S."/>
            <person name="Morin E."/>
            <person name="Drula E."/>
            <person name="Courty P.E."/>
            <person name="Chicoki N."/>
            <person name="Fauchery L."/>
            <person name="Kohler A."/>
            <person name="Kuo A."/>
            <person name="Labutti K."/>
            <person name="Pangilinan J."/>
            <person name="Lipzen A."/>
            <person name="Riley R."/>
            <person name="Andreopoulos W."/>
            <person name="He G."/>
            <person name="Johnson J."/>
            <person name="Barry K.W."/>
            <person name="Grigoriev I.V."/>
            <person name="Nagy L."/>
            <person name="Hibbett D."/>
            <person name="Henrissat B."/>
            <person name="Matheny P.B."/>
            <person name="Labbe J."/>
            <person name="Martin F."/>
        </authorList>
    </citation>
    <scope>NUCLEOTIDE SEQUENCE</scope>
    <source>
        <strain evidence="1">HHB10654</strain>
    </source>
</reference>
<comment type="caution">
    <text evidence="1">The sequence shown here is derived from an EMBL/GenBank/DDBJ whole genome shotgun (WGS) entry which is preliminary data.</text>
</comment>
<reference evidence="1" key="2">
    <citation type="journal article" date="2022" name="New Phytol.">
        <title>Evolutionary transition to the ectomycorrhizal habit in the genomes of a hyperdiverse lineage of mushroom-forming fungi.</title>
        <authorList>
            <person name="Looney B."/>
            <person name="Miyauchi S."/>
            <person name="Morin E."/>
            <person name="Drula E."/>
            <person name="Courty P.E."/>
            <person name="Kohler A."/>
            <person name="Kuo A."/>
            <person name="LaButti K."/>
            <person name="Pangilinan J."/>
            <person name="Lipzen A."/>
            <person name="Riley R."/>
            <person name="Andreopoulos W."/>
            <person name="He G."/>
            <person name="Johnson J."/>
            <person name="Nolan M."/>
            <person name="Tritt A."/>
            <person name="Barry K.W."/>
            <person name="Grigoriev I.V."/>
            <person name="Nagy L.G."/>
            <person name="Hibbett D."/>
            <person name="Henrissat B."/>
            <person name="Matheny P.B."/>
            <person name="Labbe J."/>
            <person name="Martin F.M."/>
        </authorList>
    </citation>
    <scope>NUCLEOTIDE SEQUENCE</scope>
    <source>
        <strain evidence="1">HHB10654</strain>
    </source>
</reference>
<accession>A0ACB8SHL1</accession>
<evidence type="ECO:0000313" key="2">
    <source>
        <dbReference type="Proteomes" id="UP000814140"/>
    </source>
</evidence>
<keyword evidence="2" id="KW-1185">Reference proteome</keyword>
<proteinExistence type="predicted"/>
<dbReference type="EMBL" id="MU277295">
    <property type="protein sequence ID" value="KAI0055361.1"/>
    <property type="molecule type" value="Genomic_DNA"/>
</dbReference>
<name>A0ACB8SHL1_9AGAM</name>
<sequence length="513" mass="57369">MEYESVHLNALLTPLQLLFAGLITAAVAVACKIWFGESTECLPPGPNGNVASAFKGRAMLDVFRELRKEYGPIVSFTLGTKTVIVLNELKATTDLLDRRGDIYSSRPRLIVAHEILSGGMRGTTMPYGDKWRKWRKIQHAGMSGRAVLAYREQQTFESTVVLRDFLADTKKQQESLQRFVTSIVLGICYGRRVKNLESDPMVLANYAAAAEYRRANVPGRFLVETWPILLWLPRPLQWFRGPLEKTRAKDANIYTTFLRTVKQRADTGIAKDCMATYTLWNGGDQGLSELEVAYALSAPFSAGIDTTMPAIQWAINVMKKVQAEIDAVVGRDRLPTFQDEAALPYVTAFIKEVLRFRPVAPLAVPHATTRDDTYGPYVVPKGTTVYGNVDALTHDPRMFSNPDKFDPTRFLGRNLDPRLVDFTMPFGFGRRVCPGMYVALQSIFIVVARILWAFDLVKAADGALPDVDAVVGQGLTQGPAPFRFEVRVRHPDAVRIIEAEGAEADVRLKEWEY</sequence>
<evidence type="ECO:0000313" key="1">
    <source>
        <dbReference type="EMBL" id="KAI0055361.1"/>
    </source>
</evidence>
<dbReference type="Proteomes" id="UP000814140">
    <property type="component" value="Unassembled WGS sequence"/>
</dbReference>